<dbReference type="Gene3D" id="4.10.800.10">
    <property type="entry name" value="Thyroglobulin type-1"/>
    <property type="match status" value="1"/>
</dbReference>
<feature type="disulfide bond" evidence="2">
    <location>
        <begin position="115"/>
        <end position="122"/>
    </location>
</feature>
<dbReference type="Pfam" id="PF00086">
    <property type="entry name" value="Thyroglobulin_1"/>
    <property type="match status" value="2"/>
</dbReference>
<dbReference type="Gene3D" id="4.10.410.10">
    <property type="entry name" value="Pancreatic trypsin inhibitor Kunitz domain"/>
    <property type="match status" value="1"/>
</dbReference>
<feature type="region of interest" description="Disordered" evidence="3">
    <location>
        <begin position="249"/>
        <end position="275"/>
    </location>
</feature>
<protein>
    <submittedName>
        <fullName evidence="7">Uncharacterized protein</fullName>
    </submittedName>
</protein>
<dbReference type="PROSITE" id="PS00484">
    <property type="entry name" value="THYROGLOBULIN_1_1"/>
    <property type="match status" value="1"/>
</dbReference>
<dbReference type="SUPFAM" id="SSF57362">
    <property type="entry name" value="BPTI-like"/>
    <property type="match status" value="1"/>
</dbReference>
<comment type="caution">
    <text evidence="2">Lacks conserved residue(s) required for the propagation of feature annotation.</text>
</comment>
<reference evidence="8" key="1">
    <citation type="submission" date="2022-10" db="EMBL/GenBank/DDBJ databases">
        <title>Genome assembly of Pristionchus species.</title>
        <authorList>
            <person name="Yoshida K."/>
            <person name="Sommer R.J."/>
        </authorList>
    </citation>
    <scope>NUCLEOTIDE SEQUENCE [LARGE SCALE GENOMIC DNA]</scope>
    <source>
        <strain evidence="8">RS5460</strain>
    </source>
</reference>
<evidence type="ECO:0000256" key="3">
    <source>
        <dbReference type="SAM" id="MobiDB-lite"/>
    </source>
</evidence>
<dbReference type="AlphaFoldDB" id="A0AAN5DCR8"/>
<dbReference type="InterPro" id="IPR036857">
    <property type="entry name" value="Thyroglobulin_1_sf"/>
</dbReference>
<dbReference type="PANTHER" id="PTHR47248:SF7">
    <property type="entry name" value="BPTI_KUNITZ INHIBITOR DOMAIN-CONTAINING PROTEIN"/>
    <property type="match status" value="1"/>
</dbReference>
<keyword evidence="8" id="KW-1185">Reference proteome</keyword>
<dbReference type="PANTHER" id="PTHR47248">
    <property type="entry name" value="PROTEIN CBG06772"/>
    <property type="match status" value="1"/>
</dbReference>
<evidence type="ECO:0000259" key="6">
    <source>
        <dbReference type="PROSITE" id="PS51162"/>
    </source>
</evidence>
<evidence type="ECO:0000256" key="2">
    <source>
        <dbReference type="PROSITE-ProRule" id="PRU00500"/>
    </source>
</evidence>
<gene>
    <name evidence="7" type="ORF">PMAYCL1PPCAC_29679</name>
</gene>
<dbReference type="PROSITE" id="PS51162">
    <property type="entry name" value="THYROGLOBULIN_1_2"/>
    <property type="match status" value="1"/>
</dbReference>
<feature type="signal peptide" evidence="4">
    <location>
        <begin position="1"/>
        <end position="20"/>
    </location>
</feature>
<dbReference type="SMART" id="SM00131">
    <property type="entry name" value="KU"/>
    <property type="match status" value="1"/>
</dbReference>
<keyword evidence="1 2" id="KW-1015">Disulfide bond</keyword>
<dbReference type="InterPro" id="IPR036880">
    <property type="entry name" value="Kunitz_BPTI_sf"/>
</dbReference>
<dbReference type="Proteomes" id="UP001328107">
    <property type="component" value="Unassembled WGS sequence"/>
</dbReference>
<evidence type="ECO:0000313" key="8">
    <source>
        <dbReference type="Proteomes" id="UP001328107"/>
    </source>
</evidence>
<evidence type="ECO:0000259" key="5">
    <source>
        <dbReference type="PROSITE" id="PS50279"/>
    </source>
</evidence>
<dbReference type="InterPro" id="IPR000716">
    <property type="entry name" value="Thyroglobulin_1"/>
</dbReference>
<organism evidence="7 8">
    <name type="scientific">Pristionchus mayeri</name>
    <dbReference type="NCBI Taxonomy" id="1317129"/>
    <lineage>
        <taxon>Eukaryota</taxon>
        <taxon>Metazoa</taxon>
        <taxon>Ecdysozoa</taxon>
        <taxon>Nematoda</taxon>
        <taxon>Chromadorea</taxon>
        <taxon>Rhabditida</taxon>
        <taxon>Rhabditina</taxon>
        <taxon>Diplogasteromorpha</taxon>
        <taxon>Diplogasteroidea</taxon>
        <taxon>Neodiplogasteridae</taxon>
        <taxon>Pristionchus</taxon>
    </lineage>
</organism>
<dbReference type="InterPro" id="IPR002223">
    <property type="entry name" value="Kunitz_BPTI"/>
</dbReference>
<dbReference type="SUPFAM" id="SSF57610">
    <property type="entry name" value="Thyroglobulin type-1 domain"/>
    <property type="match status" value="2"/>
</dbReference>
<evidence type="ECO:0000256" key="4">
    <source>
        <dbReference type="SAM" id="SignalP"/>
    </source>
</evidence>
<dbReference type="InterPro" id="IPR052861">
    <property type="entry name" value="BPTI/Kunitz_domain"/>
</dbReference>
<keyword evidence="4" id="KW-0732">Signal</keyword>
<dbReference type="PROSITE" id="PS00280">
    <property type="entry name" value="BPTI_KUNITZ_1"/>
    <property type="match status" value="1"/>
</dbReference>
<proteinExistence type="predicted"/>
<name>A0AAN5DCR8_9BILA</name>
<dbReference type="PROSITE" id="PS50279">
    <property type="entry name" value="BPTI_KUNITZ_2"/>
    <property type="match status" value="1"/>
</dbReference>
<feature type="chain" id="PRO_5043042569" evidence="4">
    <location>
        <begin position="21"/>
        <end position="351"/>
    </location>
</feature>
<dbReference type="Pfam" id="PF00014">
    <property type="entry name" value="Kunitz_BPTI"/>
    <property type="match status" value="1"/>
</dbReference>
<sequence>FRMGLSSLLLVVSIVHSVQSQVSRGPCHIQSNSLACTRNGYFEMNQCSSRDCFCVSANSGVIAEETRTGDAHKVPSCSKCHLFLREIFSSGLSLSSTAYVPVCDNKNGDFKAIQCHPARKECWCVDTKTGEEIKGSRKPSTNNEILQCAPSTGGKNGRFPTALNGKKIEYPVARETCKKTVDRGQTCSGKKPKIMYYFDIKHANCFPFEYLGCGGNENRYSSKKECHSTCNLMDMFSCSGLVESKGQCGAPKLPPPPPPLPGQSPQSTQKPKPECPDGYRCQMGAFSGFCCPSEVEDFYNKEYNPTCPNGSKPHMDNNGDWDEIRLGTSCSHNFCPSNKKCQQGSLFAYCC</sequence>
<dbReference type="InterPro" id="IPR020901">
    <property type="entry name" value="Prtase_inh_Kunz-CS"/>
</dbReference>
<evidence type="ECO:0000313" key="7">
    <source>
        <dbReference type="EMBL" id="GMR59484.1"/>
    </source>
</evidence>
<feature type="non-terminal residue" evidence="7">
    <location>
        <position position="1"/>
    </location>
</feature>
<dbReference type="SMART" id="SM00211">
    <property type="entry name" value="TY"/>
    <property type="match status" value="2"/>
</dbReference>
<dbReference type="GO" id="GO:0004867">
    <property type="term" value="F:serine-type endopeptidase inhibitor activity"/>
    <property type="evidence" value="ECO:0007669"/>
    <property type="project" value="InterPro"/>
</dbReference>
<comment type="caution">
    <text evidence="7">The sequence shown here is derived from an EMBL/GenBank/DDBJ whole genome shotgun (WGS) entry which is preliminary data.</text>
</comment>
<feature type="domain" description="BPTI/Kunitz inhibitor" evidence="5">
    <location>
        <begin position="177"/>
        <end position="230"/>
    </location>
</feature>
<evidence type="ECO:0000256" key="1">
    <source>
        <dbReference type="ARBA" id="ARBA00023157"/>
    </source>
</evidence>
<feature type="compositionally biased region" description="Pro residues" evidence="3">
    <location>
        <begin position="252"/>
        <end position="262"/>
    </location>
</feature>
<accession>A0AAN5DCR8</accession>
<dbReference type="CDD" id="cd00191">
    <property type="entry name" value="TY"/>
    <property type="match status" value="1"/>
</dbReference>
<dbReference type="EMBL" id="BTRK01000006">
    <property type="protein sequence ID" value="GMR59484.1"/>
    <property type="molecule type" value="Genomic_DNA"/>
</dbReference>
<feature type="domain" description="Thyroglobulin type-1" evidence="6">
    <location>
        <begin position="77"/>
        <end position="148"/>
    </location>
</feature>